<feature type="transmembrane region" description="Helical" evidence="8">
    <location>
        <begin position="214"/>
        <end position="239"/>
    </location>
</feature>
<evidence type="ECO:0000256" key="7">
    <source>
        <dbReference type="ARBA" id="ARBA00023136"/>
    </source>
</evidence>
<feature type="transmembrane region" description="Helical" evidence="8">
    <location>
        <begin position="6"/>
        <end position="32"/>
    </location>
</feature>
<gene>
    <name evidence="9" type="ORF">SAMN05444695_104330</name>
</gene>
<evidence type="ECO:0000256" key="4">
    <source>
        <dbReference type="ARBA" id="ARBA00022679"/>
    </source>
</evidence>
<dbReference type="GO" id="GO:0009103">
    <property type="term" value="P:lipopolysaccharide biosynthetic process"/>
    <property type="evidence" value="ECO:0007669"/>
    <property type="project" value="UniProtKB-ARBA"/>
</dbReference>
<comment type="subcellular location">
    <subcellularLocation>
        <location evidence="1">Cell membrane</location>
        <topology evidence="1">Multi-pass membrane protein</topology>
    </subcellularLocation>
</comment>
<keyword evidence="3 9" id="KW-0328">Glycosyltransferase</keyword>
<organism evidence="9 10">
    <name type="scientific">Rhodococcus triatomae</name>
    <dbReference type="NCBI Taxonomy" id="300028"/>
    <lineage>
        <taxon>Bacteria</taxon>
        <taxon>Bacillati</taxon>
        <taxon>Actinomycetota</taxon>
        <taxon>Actinomycetes</taxon>
        <taxon>Mycobacteriales</taxon>
        <taxon>Nocardiaceae</taxon>
        <taxon>Rhodococcus</taxon>
    </lineage>
</organism>
<dbReference type="PANTHER" id="PTHR33908:SF11">
    <property type="entry name" value="MEMBRANE PROTEIN"/>
    <property type="match status" value="1"/>
</dbReference>
<proteinExistence type="predicted"/>
<dbReference type="AlphaFoldDB" id="A0A1G8H632"/>
<feature type="transmembrane region" description="Helical" evidence="8">
    <location>
        <begin position="53"/>
        <end position="78"/>
    </location>
</feature>
<keyword evidence="4 9" id="KW-0808">Transferase</keyword>
<name>A0A1G8H632_9NOCA</name>
<keyword evidence="10" id="KW-1185">Reference proteome</keyword>
<keyword evidence="2" id="KW-1003">Cell membrane</keyword>
<dbReference type="Proteomes" id="UP000183263">
    <property type="component" value="Unassembled WGS sequence"/>
</dbReference>
<accession>A0A1G8H632</accession>
<feature type="transmembrane region" description="Helical" evidence="8">
    <location>
        <begin position="304"/>
        <end position="324"/>
    </location>
</feature>
<evidence type="ECO:0000256" key="2">
    <source>
        <dbReference type="ARBA" id="ARBA00022475"/>
    </source>
</evidence>
<dbReference type="EMBL" id="FNDN01000004">
    <property type="protein sequence ID" value="SDI02137.1"/>
    <property type="molecule type" value="Genomic_DNA"/>
</dbReference>
<evidence type="ECO:0000256" key="5">
    <source>
        <dbReference type="ARBA" id="ARBA00022692"/>
    </source>
</evidence>
<sequence>MRVRPTVGLFWATTAVYVAIGLYLSVGHGYLMGDSLSRVAAARSVMFSRDPHLAAIGFIFTPLTAIAQLPTVFLGQWWVSLTSWGVTGTLMSAPFMAGAVVQMYKIGRDRGVPPWLMWTVTLVFALNPMVLFYGANGMSEAPFLFCACWAARRLIRWCSTDDVHDLVGAGLALGLGYLARYDALAAAGFVTLFVLGVGLFRHGRSGIRGTWRQALLDAVLVALPSALAFLGWAFTSWLITGQALQQFSSTYGNASILEQSGGGAVDPLDAFGYSLAEIFVMGPALPVLLPVVLILALQRRDLEVAASTLLFGSLLLFATYTFVAGQTFPFLRFYFSALPLMALAVYQLAPPRGQLHARRPGPYLHDRPPTRPIRPPIAALAATSMVVSAGVTGVLMLDPQLSVQQFALRAVVFPDRPGPDETAAHARRIVASFQTEREIADYIDSLNLPRGSVLMDTVYGFAVFTATERPDTFVIPSDEDFTGILNRPAENGVRYILAVPNTGRGESDAVNRRFPTLYDDGGDVATLELEIPNTGDNQPTWRLYRVY</sequence>
<feature type="transmembrane region" description="Helical" evidence="8">
    <location>
        <begin position="183"/>
        <end position="202"/>
    </location>
</feature>
<evidence type="ECO:0000256" key="3">
    <source>
        <dbReference type="ARBA" id="ARBA00022676"/>
    </source>
</evidence>
<reference evidence="9 10" key="1">
    <citation type="submission" date="2016-10" db="EMBL/GenBank/DDBJ databases">
        <authorList>
            <person name="de Groot N.N."/>
        </authorList>
    </citation>
    <scope>NUCLEOTIDE SEQUENCE [LARGE SCALE GENOMIC DNA]</scope>
    <source>
        <strain evidence="9 10">DSM 44892</strain>
    </source>
</reference>
<keyword evidence="6 8" id="KW-1133">Transmembrane helix</keyword>
<evidence type="ECO:0000256" key="6">
    <source>
        <dbReference type="ARBA" id="ARBA00022989"/>
    </source>
</evidence>
<evidence type="ECO:0000313" key="9">
    <source>
        <dbReference type="EMBL" id="SDI02137.1"/>
    </source>
</evidence>
<evidence type="ECO:0000256" key="1">
    <source>
        <dbReference type="ARBA" id="ARBA00004651"/>
    </source>
</evidence>
<keyword evidence="5 8" id="KW-0812">Transmembrane</keyword>
<dbReference type="GO" id="GO:0016763">
    <property type="term" value="F:pentosyltransferase activity"/>
    <property type="evidence" value="ECO:0007669"/>
    <property type="project" value="TreeGrafter"/>
</dbReference>
<feature type="transmembrane region" description="Helical" evidence="8">
    <location>
        <begin position="115"/>
        <end position="135"/>
    </location>
</feature>
<feature type="transmembrane region" description="Helical" evidence="8">
    <location>
        <begin position="278"/>
        <end position="297"/>
    </location>
</feature>
<dbReference type="GO" id="GO:0005886">
    <property type="term" value="C:plasma membrane"/>
    <property type="evidence" value="ECO:0007669"/>
    <property type="project" value="UniProtKB-SubCell"/>
</dbReference>
<evidence type="ECO:0000256" key="8">
    <source>
        <dbReference type="SAM" id="Phobius"/>
    </source>
</evidence>
<evidence type="ECO:0000313" key="10">
    <source>
        <dbReference type="Proteomes" id="UP000183263"/>
    </source>
</evidence>
<protein>
    <submittedName>
        <fullName evidence="9">Dolichyl-phosphate-mannose-protein mannosyltransferase</fullName>
    </submittedName>
</protein>
<keyword evidence="7 8" id="KW-0472">Membrane</keyword>
<dbReference type="InterPro" id="IPR050297">
    <property type="entry name" value="LipidA_mod_glycosyltrf_83"/>
</dbReference>
<dbReference type="RefSeq" id="WP_072740200.1">
    <property type="nucleotide sequence ID" value="NZ_CP048813.1"/>
</dbReference>
<feature type="transmembrane region" description="Helical" evidence="8">
    <location>
        <begin position="84"/>
        <end position="103"/>
    </location>
</feature>
<dbReference type="PANTHER" id="PTHR33908">
    <property type="entry name" value="MANNOSYLTRANSFERASE YKCB-RELATED"/>
    <property type="match status" value="1"/>
</dbReference>